<evidence type="ECO:0000259" key="1">
    <source>
        <dbReference type="Pfam" id="PF12697"/>
    </source>
</evidence>
<accession>A0A0D0D2Q5</accession>
<dbReference type="InParanoid" id="A0A0D0D2Q5"/>
<dbReference type="PANTHER" id="PTHR43798:SF33">
    <property type="entry name" value="HYDROLASE, PUTATIVE (AFU_ORTHOLOGUE AFUA_2G14860)-RELATED"/>
    <property type="match status" value="1"/>
</dbReference>
<feature type="domain" description="AB hydrolase-1" evidence="1">
    <location>
        <begin position="38"/>
        <end position="146"/>
    </location>
</feature>
<dbReference type="PANTHER" id="PTHR43798">
    <property type="entry name" value="MONOACYLGLYCEROL LIPASE"/>
    <property type="match status" value="1"/>
</dbReference>
<dbReference type="Proteomes" id="UP000054538">
    <property type="component" value="Unassembled WGS sequence"/>
</dbReference>
<name>A0A0D0D2Q5_9AGAM</name>
<reference evidence="3" key="2">
    <citation type="submission" date="2015-01" db="EMBL/GenBank/DDBJ databases">
        <title>Evolutionary Origins and Diversification of the Mycorrhizal Mutualists.</title>
        <authorList>
            <consortium name="DOE Joint Genome Institute"/>
            <consortium name="Mycorrhizal Genomics Consortium"/>
            <person name="Kohler A."/>
            <person name="Kuo A."/>
            <person name="Nagy L.G."/>
            <person name="Floudas D."/>
            <person name="Copeland A."/>
            <person name="Barry K.W."/>
            <person name="Cichocki N."/>
            <person name="Veneault-Fourrey C."/>
            <person name="LaButti K."/>
            <person name="Lindquist E.A."/>
            <person name="Lipzen A."/>
            <person name="Lundell T."/>
            <person name="Morin E."/>
            <person name="Murat C."/>
            <person name="Riley R."/>
            <person name="Ohm R."/>
            <person name="Sun H."/>
            <person name="Tunlid A."/>
            <person name="Henrissat B."/>
            <person name="Grigoriev I.V."/>
            <person name="Hibbett D.S."/>
            <person name="Martin F."/>
        </authorList>
    </citation>
    <scope>NUCLEOTIDE SEQUENCE [LARGE SCALE GENOMIC DNA]</scope>
    <source>
        <strain evidence="3">Ve08.2h10</strain>
    </source>
</reference>
<reference evidence="2 3" key="1">
    <citation type="submission" date="2014-04" db="EMBL/GenBank/DDBJ databases">
        <authorList>
            <consortium name="DOE Joint Genome Institute"/>
            <person name="Kuo A."/>
            <person name="Kohler A."/>
            <person name="Jargeat P."/>
            <person name="Nagy L.G."/>
            <person name="Floudas D."/>
            <person name="Copeland A."/>
            <person name="Barry K.W."/>
            <person name="Cichocki N."/>
            <person name="Veneault-Fourrey C."/>
            <person name="LaButti K."/>
            <person name="Lindquist E.A."/>
            <person name="Lipzen A."/>
            <person name="Lundell T."/>
            <person name="Morin E."/>
            <person name="Murat C."/>
            <person name="Sun H."/>
            <person name="Tunlid A."/>
            <person name="Henrissat B."/>
            <person name="Grigoriev I.V."/>
            <person name="Hibbett D.S."/>
            <person name="Martin F."/>
            <person name="Nordberg H.P."/>
            <person name="Cantor M.N."/>
            <person name="Hua S.X."/>
        </authorList>
    </citation>
    <scope>NUCLEOTIDE SEQUENCE [LARGE SCALE GENOMIC DNA]</scope>
    <source>
        <strain evidence="2 3">Ve08.2h10</strain>
    </source>
</reference>
<dbReference type="Gene3D" id="3.40.50.1820">
    <property type="entry name" value="alpha/beta hydrolase"/>
    <property type="match status" value="1"/>
</dbReference>
<dbReference type="AlphaFoldDB" id="A0A0D0D2Q5"/>
<gene>
    <name evidence="2" type="ORF">PAXRUDRAFT_665505</name>
</gene>
<dbReference type="EMBL" id="KN825474">
    <property type="protein sequence ID" value="KIK90762.1"/>
    <property type="molecule type" value="Genomic_DNA"/>
</dbReference>
<evidence type="ECO:0000313" key="2">
    <source>
        <dbReference type="EMBL" id="KIK90762.1"/>
    </source>
</evidence>
<dbReference type="InterPro" id="IPR050266">
    <property type="entry name" value="AB_hydrolase_sf"/>
</dbReference>
<evidence type="ECO:0000313" key="3">
    <source>
        <dbReference type="Proteomes" id="UP000054538"/>
    </source>
</evidence>
<protein>
    <recommendedName>
        <fullName evidence="1">AB hydrolase-1 domain-containing protein</fullName>
    </recommendedName>
</protein>
<proteinExistence type="predicted"/>
<organism evidence="2 3">
    <name type="scientific">Paxillus rubicundulus Ve08.2h10</name>
    <dbReference type="NCBI Taxonomy" id="930991"/>
    <lineage>
        <taxon>Eukaryota</taxon>
        <taxon>Fungi</taxon>
        <taxon>Dikarya</taxon>
        <taxon>Basidiomycota</taxon>
        <taxon>Agaricomycotina</taxon>
        <taxon>Agaricomycetes</taxon>
        <taxon>Agaricomycetidae</taxon>
        <taxon>Boletales</taxon>
        <taxon>Paxilineae</taxon>
        <taxon>Paxillaceae</taxon>
        <taxon>Paxillus</taxon>
    </lineage>
</organism>
<dbReference type="InterPro" id="IPR029058">
    <property type="entry name" value="AB_hydrolase_fold"/>
</dbReference>
<dbReference type="Pfam" id="PF12697">
    <property type="entry name" value="Abhydrolase_6"/>
    <property type="match status" value="1"/>
</dbReference>
<dbReference type="InterPro" id="IPR000073">
    <property type="entry name" value="AB_hydrolase_1"/>
</dbReference>
<dbReference type="GO" id="GO:0016020">
    <property type="term" value="C:membrane"/>
    <property type="evidence" value="ECO:0007669"/>
    <property type="project" value="TreeGrafter"/>
</dbReference>
<dbReference type="SUPFAM" id="SSF53474">
    <property type="entry name" value="alpha/beta-Hydrolases"/>
    <property type="match status" value="1"/>
</dbReference>
<keyword evidence="3" id="KW-1185">Reference proteome</keyword>
<dbReference type="OrthoDB" id="10249433at2759"/>
<dbReference type="HOGENOM" id="CLU_1497189_0_0_1"/>
<dbReference type="STRING" id="930991.A0A0D0D2Q5"/>
<sequence>MWNRTSLPPSLSHPLARVMEFPLPTTQWGSPSSKKRALLIHGLTATSLGWYRVAKALQAHGYFVMAPDLPGHGTAPRGGNYKISALAAMLQPYVNSPVGPVSVIIGHSLGAVVALVLAHNLPRASPTTLILVEPPFRPPTQNPASKQTVQEMETIIDMVKHDINNVSSLTIEGEMSKNPLWTWEDAAWKILGFKLCDLAGVDALFRVSLMLAETVFKRSDLSAV</sequence>